<dbReference type="OrthoDB" id="9795573at2"/>
<dbReference type="PROSITE" id="PS51900">
    <property type="entry name" value="CB"/>
    <property type="match status" value="1"/>
</dbReference>
<organism evidence="7 8">
    <name type="scientific">Acinetobacter defluvii</name>
    <dbReference type="NCBI Taxonomy" id="1871111"/>
    <lineage>
        <taxon>Bacteria</taxon>
        <taxon>Pseudomonadati</taxon>
        <taxon>Pseudomonadota</taxon>
        <taxon>Gammaproteobacteria</taxon>
        <taxon>Moraxellales</taxon>
        <taxon>Moraxellaceae</taxon>
        <taxon>Acinetobacter</taxon>
    </lineage>
</organism>
<evidence type="ECO:0000313" key="8">
    <source>
        <dbReference type="Proteomes" id="UP000245977"/>
    </source>
</evidence>
<dbReference type="PANTHER" id="PTHR30629:SF2">
    <property type="entry name" value="PROPHAGE INTEGRASE INTS-RELATED"/>
    <property type="match status" value="1"/>
</dbReference>
<dbReference type="GO" id="GO:0015074">
    <property type="term" value="P:DNA integration"/>
    <property type="evidence" value="ECO:0007669"/>
    <property type="project" value="UniProtKB-KW"/>
</dbReference>
<dbReference type="GO" id="GO:0006310">
    <property type="term" value="P:DNA recombination"/>
    <property type="evidence" value="ECO:0007669"/>
    <property type="project" value="UniProtKB-KW"/>
</dbReference>
<dbReference type="GO" id="GO:0003677">
    <property type="term" value="F:DNA binding"/>
    <property type="evidence" value="ECO:0007669"/>
    <property type="project" value="UniProtKB-UniRule"/>
</dbReference>
<dbReference type="InterPro" id="IPR050808">
    <property type="entry name" value="Phage_Integrase"/>
</dbReference>
<dbReference type="Gene3D" id="3.30.160.390">
    <property type="entry name" value="Integrase, DNA-binding domain"/>
    <property type="match status" value="1"/>
</dbReference>
<evidence type="ECO:0000313" key="7">
    <source>
        <dbReference type="EMBL" id="AWL28838.1"/>
    </source>
</evidence>
<gene>
    <name evidence="7" type="ORF">DJ533_09785</name>
</gene>
<protein>
    <submittedName>
        <fullName evidence="7">Integrase family protein</fullName>
    </submittedName>
</protein>
<dbReference type="InterPro" id="IPR004107">
    <property type="entry name" value="Integrase_SAM-like_N"/>
</dbReference>
<dbReference type="InterPro" id="IPR025166">
    <property type="entry name" value="Integrase_DNA_bind_dom"/>
</dbReference>
<dbReference type="Pfam" id="PF02899">
    <property type="entry name" value="Phage_int_SAM_1"/>
    <property type="match status" value="1"/>
</dbReference>
<keyword evidence="8" id="KW-1185">Reference proteome</keyword>
<dbReference type="PANTHER" id="PTHR30629">
    <property type="entry name" value="PROPHAGE INTEGRASE"/>
    <property type="match status" value="1"/>
</dbReference>
<dbReference type="InterPro" id="IPR044068">
    <property type="entry name" value="CB"/>
</dbReference>
<evidence type="ECO:0000256" key="4">
    <source>
        <dbReference type="ARBA" id="ARBA00023172"/>
    </source>
</evidence>
<keyword evidence="4" id="KW-0233">DNA recombination</keyword>
<dbReference type="InterPro" id="IPR010998">
    <property type="entry name" value="Integrase_recombinase_N"/>
</dbReference>
<dbReference type="AlphaFoldDB" id="A0A2S2FD55"/>
<evidence type="ECO:0000256" key="5">
    <source>
        <dbReference type="PROSITE-ProRule" id="PRU01248"/>
    </source>
</evidence>
<dbReference type="InterPro" id="IPR011010">
    <property type="entry name" value="DNA_brk_join_enz"/>
</dbReference>
<feature type="domain" description="Core-binding (CB)" evidence="6">
    <location>
        <begin position="111"/>
        <end position="188"/>
    </location>
</feature>
<dbReference type="Gene3D" id="1.10.150.130">
    <property type="match status" value="1"/>
</dbReference>
<accession>A0A2S2FD55</accession>
<dbReference type="InterPro" id="IPR038488">
    <property type="entry name" value="Integrase_DNA-bd_sf"/>
</dbReference>
<dbReference type="Pfam" id="PF13356">
    <property type="entry name" value="Arm-DNA-bind_3"/>
    <property type="match status" value="1"/>
</dbReference>
<name>A0A2S2FD55_9GAMM</name>
<keyword evidence="3 5" id="KW-0238">DNA-binding</keyword>
<evidence type="ECO:0000256" key="3">
    <source>
        <dbReference type="ARBA" id="ARBA00023125"/>
    </source>
</evidence>
<dbReference type="Pfam" id="PF00589">
    <property type="entry name" value="Phage_integrase"/>
    <property type="match status" value="1"/>
</dbReference>
<dbReference type="Gene3D" id="1.10.443.10">
    <property type="entry name" value="Intergrase catalytic core"/>
    <property type="match status" value="1"/>
</dbReference>
<dbReference type="InterPro" id="IPR002104">
    <property type="entry name" value="Integrase_catalytic"/>
</dbReference>
<dbReference type="SUPFAM" id="SSF56349">
    <property type="entry name" value="DNA breaking-rejoining enzymes"/>
    <property type="match status" value="1"/>
</dbReference>
<dbReference type="EMBL" id="CP029397">
    <property type="protein sequence ID" value="AWL28838.1"/>
    <property type="molecule type" value="Genomic_DNA"/>
</dbReference>
<sequence length="429" mass="49604">MSNQKTKLTKTFVDSAALSPNKQVFYRDAELIGFALRVTASKVYVVERRIGDGKSSVRVVLGKHTELTLEQAREKAKIVLAQMASGINPNKQKQKNKKSKQKYYPIPNQQPTLVTAYNIYIKHRQLSEKTLKDYRRCVEAYLLEWKNMQLINITAPMVQEKHAELTLNSKAGANLSMRLLRAVFNFAIEYYVDSDGRSTLNISNPVNILSAKNLWNMFNKKERYIANEQLSHWIDRVLSTQWVGQNYYNHNAYTNQDFLLILLLTGLRHKDVESLQWKNIDFKTGTLTAIDSNNANAMVLPMGPILKHIIHARFERSGDKPYVFQARQGEGHVTNRSKARYKISKLSGIAFTYHDLRRTFLNIAHSININAYTIKKLTCHLRDHTDMSNANQQVSFEDLKLAMTQIEQVIFTKQQFEMIKNRHFKDKSD</sequence>
<reference evidence="7" key="1">
    <citation type="submission" date="2019-08" db="EMBL/GenBank/DDBJ databases">
        <title>The complete genome of Acinetobacter defluvii strain WCHAD010030.</title>
        <authorList>
            <person name="Hu Y."/>
            <person name="Qin J."/>
            <person name="Feng Y."/>
            <person name="Zong Z."/>
        </authorList>
    </citation>
    <scope>NUCLEOTIDE SEQUENCE</scope>
    <source>
        <strain evidence="7">WCHA30</strain>
    </source>
</reference>
<dbReference type="Proteomes" id="UP000245977">
    <property type="component" value="Chromosome"/>
</dbReference>
<dbReference type="RefSeq" id="WP_065993935.1">
    <property type="nucleotide sequence ID" value="NZ_CP029397.2"/>
</dbReference>
<evidence type="ECO:0000256" key="2">
    <source>
        <dbReference type="ARBA" id="ARBA00022908"/>
    </source>
</evidence>
<proteinExistence type="inferred from homology"/>
<evidence type="ECO:0000259" key="6">
    <source>
        <dbReference type="PROSITE" id="PS51900"/>
    </source>
</evidence>
<keyword evidence="2" id="KW-0229">DNA integration</keyword>
<evidence type="ECO:0000256" key="1">
    <source>
        <dbReference type="ARBA" id="ARBA00008857"/>
    </source>
</evidence>
<dbReference type="KEGG" id="adv:DJ533_09785"/>
<dbReference type="InterPro" id="IPR013762">
    <property type="entry name" value="Integrase-like_cat_sf"/>
</dbReference>
<comment type="similarity">
    <text evidence="1">Belongs to the 'phage' integrase family.</text>
</comment>